<evidence type="ECO:0000256" key="1">
    <source>
        <dbReference type="SAM" id="Phobius"/>
    </source>
</evidence>
<dbReference type="Gene3D" id="3.30.450.20">
    <property type="entry name" value="PAS domain"/>
    <property type="match status" value="1"/>
</dbReference>
<dbReference type="InterPro" id="IPR035965">
    <property type="entry name" value="PAS-like_dom_sf"/>
</dbReference>
<dbReference type="Proteomes" id="UP000273083">
    <property type="component" value="Unassembled WGS sequence"/>
</dbReference>
<dbReference type="NCBIfam" id="TIGR00254">
    <property type="entry name" value="GGDEF"/>
    <property type="match status" value="1"/>
</dbReference>
<dbReference type="AlphaFoldDB" id="A0A3N1XB26"/>
<name>A0A3N1XB26_9FIRM</name>
<gene>
    <name evidence="3" type="ORF">EDD66_112100</name>
</gene>
<dbReference type="PROSITE" id="PS50887">
    <property type="entry name" value="GGDEF"/>
    <property type="match status" value="1"/>
</dbReference>
<dbReference type="SMART" id="SM00267">
    <property type="entry name" value="GGDEF"/>
    <property type="match status" value="1"/>
</dbReference>
<evidence type="ECO:0000259" key="2">
    <source>
        <dbReference type="PROSITE" id="PS50887"/>
    </source>
</evidence>
<feature type="transmembrane region" description="Helical" evidence="1">
    <location>
        <begin position="29"/>
        <end position="52"/>
    </location>
</feature>
<dbReference type="GO" id="GO:0052621">
    <property type="term" value="F:diguanylate cyclase activity"/>
    <property type="evidence" value="ECO:0007669"/>
    <property type="project" value="TreeGrafter"/>
</dbReference>
<feature type="domain" description="GGDEF" evidence="2">
    <location>
        <begin position="368"/>
        <end position="497"/>
    </location>
</feature>
<keyword evidence="1" id="KW-1133">Transmembrane helix</keyword>
<feature type="transmembrane region" description="Helical" evidence="1">
    <location>
        <begin position="64"/>
        <end position="87"/>
    </location>
</feature>
<dbReference type="CDD" id="cd01949">
    <property type="entry name" value="GGDEF"/>
    <property type="match status" value="1"/>
</dbReference>
<protein>
    <submittedName>
        <fullName evidence="3">PAS domain S-box-containing protein/diguanylate cyclase (GGDEF)-like protein</fullName>
    </submittedName>
</protein>
<dbReference type="InterPro" id="IPR050469">
    <property type="entry name" value="Diguanylate_Cyclase"/>
</dbReference>
<dbReference type="NCBIfam" id="TIGR00229">
    <property type="entry name" value="sensory_box"/>
    <property type="match status" value="1"/>
</dbReference>
<keyword evidence="4" id="KW-1185">Reference proteome</keyword>
<organism evidence="3 4">
    <name type="scientific">Mobilisporobacter senegalensis</name>
    <dbReference type="NCBI Taxonomy" id="1329262"/>
    <lineage>
        <taxon>Bacteria</taxon>
        <taxon>Bacillati</taxon>
        <taxon>Bacillota</taxon>
        <taxon>Clostridia</taxon>
        <taxon>Lachnospirales</taxon>
        <taxon>Lachnospiraceae</taxon>
        <taxon>Mobilisporobacter</taxon>
    </lineage>
</organism>
<dbReference type="InterPro" id="IPR043128">
    <property type="entry name" value="Rev_trsase/Diguanyl_cyclase"/>
</dbReference>
<dbReference type="Gene3D" id="3.30.70.270">
    <property type="match status" value="1"/>
</dbReference>
<dbReference type="Pfam" id="PF00990">
    <property type="entry name" value="GGDEF"/>
    <property type="match status" value="1"/>
</dbReference>
<dbReference type="RefSeq" id="WP_170164395.1">
    <property type="nucleotide sequence ID" value="NZ_RJVG01000012.1"/>
</dbReference>
<dbReference type="PANTHER" id="PTHR45138">
    <property type="entry name" value="REGULATORY COMPONENTS OF SENSORY TRANSDUCTION SYSTEM"/>
    <property type="match status" value="1"/>
</dbReference>
<dbReference type="SUPFAM" id="SSF55073">
    <property type="entry name" value="Nucleotide cyclase"/>
    <property type="match status" value="1"/>
</dbReference>
<keyword evidence="1" id="KW-0472">Membrane</keyword>
<comment type="caution">
    <text evidence="3">The sequence shown here is derived from an EMBL/GenBank/DDBJ whole genome shotgun (WGS) entry which is preliminary data.</text>
</comment>
<keyword evidence="1" id="KW-0812">Transmembrane</keyword>
<feature type="transmembrane region" description="Helical" evidence="1">
    <location>
        <begin position="182"/>
        <end position="201"/>
    </location>
</feature>
<dbReference type="SUPFAM" id="SSF55785">
    <property type="entry name" value="PYP-like sensor domain (PAS domain)"/>
    <property type="match status" value="1"/>
</dbReference>
<feature type="transmembrane region" description="Helical" evidence="1">
    <location>
        <begin position="127"/>
        <end position="145"/>
    </location>
</feature>
<feature type="transmembrane region" description="Helical" evidence="1">
    <location>
        <begin position="99"/>
        <end position="121"/>
    </location>
</feature>
<dbReference type="InterPro" id="IPR000160">
    <property type="entry name" value="GGDEF_dom"/>
</dbReference>
<sequence>MEWIREGLKLLAIKYNDQNKLDFEKYNSLLVLGRIRIISMATIVMAFYFMYFDYMAVRNGADKVYTKTLITAHMISVAASILFLLFYKRIIREDNKKNYKVITTIPKIYVFLYVLVGVISSVNSQRFTGNINSYIILSLIAAIGFTLKPWFMLCTLAANHMIFLRGIGILCKDINMLSTKQINSTAMIGVALILSISFYKFRMNDFIYKRKLKESEENFKKLFYVNPFPVFITRFEDGKLIKASERAYSLMGIREEETDDLSSIDLYMRDENRDSLTEKLKKNDSTYNHIVEYDINGKSIWATANHELIDYHGEKCILTGIMDITEIRKAEEELSQFASTDVLTGIMNRRIGLEKIQELINESKYRDMEFVLCFLDINDLKYVNDTYGHREGDSYIKTFCSLVKEEIHEDDVFFRMGGDEFIIVFMDKTISEAEIIWKRLMASFHRINKQEYMPYMITASHGLFYYRSGMEFDLEQIIDIADKQMYKEKLWYKNNSR</sequence>
<dbReference type="GO" id="GO:1902201">
    <property type="term" value="P:negative regulation of bacterial-type flagellum-dependent cell motility"/>
    <property type="evidence" value="ECO:0007669"/>
    <property type="project" value="TreeGrafter"/>
</dbReference>
<dbReference type="GO" id="GO:0043709">
    <property type="term" value="P:cell adhesion involved in single-species biofilm formation"/>
    <property type="evidence" value="ECO:0007669"/>
    <property type="project" value="TreeGrafter"/>
</dbReference>
<accession>A0A3N1XB26</accession>
<dbReference type="PANTHER" id="PTHR45138:SF23">
    <property type="entry name" value="SIGNALING PROTEIN"/>
    <property type="match status" value="1"/>
</dbReference>
<dbReference type="InterPro" id="IPR029787">
    <property type="entry name" value="Nucleotide_cyclase"/>
</dbReference>
<dbReference type="EMBL" id="RJVG01000012">
    <property type="protein sequence ID" value="ROR23969.1"/>
    <property type="molecule type" value="Genomic_DNA"/>
</dbReference>
<evidence type="ECO:0000313" key="3">
    <source>
        <dbReference type="EMBL" id="ROR23969.1"/>
    </source>
</evidence>
<proteinExistence type="predicted"/>
<dbReference type="InterPro" id="IPR000014">
    <property type="entry name" value="PAS"/>
</dbReference>
<evidence type="ECO:0000313" key="4">
    <source>
        <dbReference type="Proteomes" id="UP000273083"/>
    </source>
</evidence>
<reference evidence="3 4" key="1">
    <citation type="submission" date="2018-11" db="EMBL/GenBank/DDBJ databases">
        <title>Genomic Encyclopedia of Type Strains, Phase IV (KMG-IV): sequencing the most valuable type-strain genomes for metagenomic binning, comparative biology and taxonomic classification.</title>
        <authorList>
            <person name="Goeker M."/>
        </authorList>
    </citation>
    <scope>NUCLEOTIDE SEQUENCE [LARGE SCALE GENOMIC DNA]</scope>
    <source>
        <strain evidence="3 4">DSM 26537</strain>
    </source>
</reference>
<dbReference type="GO" id="GO:0005886">
    <property type="term" value="C:plasma membrane"/>
    <property type="evidence" value="ECO:0007669"/>
    <property type="project" value="TreeGrafter"/>
</dbReference>